<feature type="coiled-coil region" evidence="1">
    <location>
        <begin position="479"/>
        <end position="506"/>
    </location>
</feature>
<name>A0A5S9IQS2_UABAM</name>
<dbReference type="InterPro" id="IPR025295">
    <property type="entry name" value="eCIS_core_dom"/>
</dbReference>
<proteinExistence type="predicted"/>
<feature type="compositionally biased region" description="Polar residues" evidence="2">
    <location>
        <begin position="12"/>
        <end position="27"/>
    </location>
</feature>
<evidence type="ECO:0000313" key="5">
    <source>
        <dbReference type="Proteomes" id="UP000326354"/>
    </source>
</evidence>
<reference evidence="4 5" key="1">
    <citation type="submission" date="2019-08" db="EMBL/GenBank/DDBJ databases">
        <title>Complete genome sequence of Candidatus Uab amorphum.</title>
        <authorList>
            <person name="Shiratori T."/>
            <person name="Suzuki S."/>
            <person name="Kakizawa Y."/>
            <person name="Ishida K."/>
        </authorList>
    </citation>
    <scope>NUCLEOTIDE SEQUENCE [LARGE SCALE GENOMIC DNA]</scope>
    <source>
        <strain evidence="4 5">SRT547</strain>
    </source>
</reference>
<feature type="compositionally biased region" description="Basic and acidic residues" evidence="2">
    <location>
        <begin position="1"/>
        <end position="11"/>
    </location>
</feature>
<feature type="region of interest" description="Disordered" evidence="2">
    <location>
        <begin position="591"/>
        <end position="631"/>
    </location>
</feature>
<accession>A0A5S9IQS2</accession>
<sequence length="631" mass="71357">MQKYRKQERINKQQQTAPKPTQDTPSVNVIQKASIDQSSMNYQDVMQLQNTVGNRAVVQLFNDGSSSQAPVDNVIQRLVQTTTSNLNRNTPIQKKDGLPGELQNGLEQLSGMNLSDVKVHYNSPKPKSVGALAYAQGTDIFVGRGQEKHLPHEGWHTVQQKQGRVKPTMQLKNGVAVNDNAGLEREADVMGQKAVNLGQKMASSSDNAVQRVAQSNVIQRVDEVTTNSQASESVGPTKDEKEKQIEEYATLYQKIADQLHSRFKKAVTVLADKTFGFANVPPVKGLEKIKTKTLLKLGELEAKNKAYVFDANKLIDKVKDILRGRIIYEDFNDLTQGFKEALKYFKKHDIPMIKIETNFGNVKRGYKDAKIVADLIIPEQIVKPLQEEASKNDSTISIPSVIHAEIQFDLKMAIVTKEGELPKAPTGDDDELPGSIYIEEFNAKDLTDKVSSSTFGIEDGRTVPIFKTKLFIDRFKEYLLKQNKSIDEIRKKNKKLTNDQKRRENLNFLALKNISEIKLINNVHILSHELFDLSKGDKKVKNPYRDLLDKVRKDYRAFYELVQRSHGWTKKKGEYFGHFVEIQSKINDEQLKKVKTQSQGSSDDNPNELPKGLDVSFENRNVMGNKDEITK</sequence>
<evidence type="ECO:0000256" key="1">
    <source>
        <dbReference type="SAM" id="Coils"/>
    </source>
</evidence>
<dbReference type="EMBL" id="AP019860">
    <property type="protein sequence ID" value="BBM86359.1"/>
    <property type="molecule type" value="Genomic_DNA"/>
</dbReference>
<dbReference type="AlphaFoldDB" id="A0A5S9IQS2"/>
<evidence type="ECO:0000256" key="2">
    <source>
        <dbReference type="SAM" id="MobiDB-lite"/>
    </source>
</evidence>
<evidence type="ECO:0000259" key="3">
    <source>
        <dbReference type="Pfam" id="PF13699"/>
    </source>
</evidence>
<gene>
    <name evidence="4" type="ORF">UABAM_04745</name>
</gene>
<keyword evidence="1" id="KW-0175">Coiled coil</keyword>
<dbReference type="KEGG" id="uam:UABAM_04745"/>
<dbReference type="Proteomes" id="UP000326354">
    <property type="component" value="Chromosome"/>
</dbReference>
<protein>
    <recommendedName>
        <fullName evidence="3">eCIS core domain-containing protein</fullName>
    </recommendedName>
</protein>
<evidence type="ECO:0000313" key="4">
    <source>
        <dbReference type="EMBL" id="BBM86359.1"/>
    </source>
</evidence>
<feature type="region of interest" description="Disordered" evidence="2">
    <location>
        <begin position="1"/>
        <end position="27"/>
    </location>
</feature>
<dbReference type="RefSeq" id="WP_229759435.1">
    <property type="nucleotide sequence ID" value="NZ_AP019860.1"/>
</dbReference>
<dbReference type="Pfam" id="PF13699">
    <property type="entry name" value="eCIS_core"/>
    <property type="match status" value="1"/>
</dbReference>
<organism evidence="4 5">
    <name type="scientific">Uabimicrobium amorphum</name>
    <dbReference type="NCBI Taxonomy" id="2596890"/>
    <lineage>
        <taxon>Bacteria</taxon>
        <taxon>Pseudomonadati</taxon>
        <taxon>Planctomycetota</taxon>
        <taxon>Candidatus Uabimicrobiia</taxon>
        <taxon>Candidatus Uabimicrobiales</taxon>
        <taxon>Candidatus Uabimicrobiaceae</taxon>
        <taxon>Candidatus Uabimicrobium</taxon>
    </lineage>
</organism>
<feature type="domain" description="eCIS core" evidence="3">
    <location>
        <begin position="98"/>
        <end position="163"/>
    </location>
</feature>
<keyword evidence="5" id="KW-1185">Reference proteome</keyword>